<dbReference type="Proteomes" id="UP001271007">
    <property type="component" value="Unassembled WGS sequence"/>
</dbReference>
<gene>
    <name evidence="1" type="ORF">LTR09_009190</name>
</gene>
<keyword evidence="2" id="KW-1185">Reference proteome</keyword>
<name>A0AAJ0D9G2_9PEZI</name>
<organism evidence="1 2">
    <name type="scientific">Extremus antarcticus</name>
    <dbReference type="NCBI Taxonomy" id="702011"/>
    <lineage>
        <taxon>Eukaryota</taxon>
        <taxon>Fungi</taxon>
        <taxon>Dikarya</taxon>
        <taxon>Ascomycota</taxon>
        <taxon>Pezizomycotina</taxon>
        <taxon>Dothideomycetes</taxon>
        <taxon>Dothideomycetidae</taxon>
        <taxon>Mycosphaerellales</taxon>
        <taxon>Extremaceae</taxon>
        <taxon>Extremus</taxon>
    </lineage>
</organism>
<reference evidence="1" key="1">
    <citation type="submission" date="2023-04" db="EMBL/GenBank/DDBJ databases">
        <title>Black Yeasts Isolated from many extreme environments.</title>
        <authorList>
            <person name="Coleine C."/>
            <person name="Stajich J.E."/>
            <person name="Selbmann L."/>
        </authorList>
    </citation>
    <scope>NUCLEOTIDE SEQUENCE</scope>
    <source>
        <strain evidence="1">CCFEE 5312</strain>
    </source>
</reference>
<evidence type="ECO:0000313" key="1">
    <source>
        <dbReference type="EMBL" id="KAK3049523.1"/>
    </source>
</evidence>
<evidence type="ECO:0000313" key="2">
    <source>
        <dbReference type="Proteomes" id="UP001271007"/>
    </source>
</evidence>
<dbReference type="EMBL" id="JAWDJX010000039">
    <property type="protein sequence ID" value="KAK3049523.1"/>
    <property type="molecule type" value="Genomic_DNA"/>
</dbReference>
<sequence length="363" mass="42336">MVLMGVEDDVIAHARRLVAANKAKAQQEDRRKAALKRALREDRIARLEEQRSDPRVTTSHLDRVDVVWWEPQGLLGMPQELREVFENRARPAEIPDSRADTASDELRGLMRLPQELRDMIWRYTIPRDAPIKVRSFIKKIKIDELESYGIIFRQRLPAVYRAFSLLHDEIMKAHYRLNTIRFSAGMMDDNGCDLFGAWIWRGGATLTQHLRHLRISYDVYAYASRYTMYGWSRHQLMLDIRQKGEKSVVATLGRPQLHRRGPADPSVGLCVCKIETSIRNRLVQEDALHDPLCLLRIEQSTRHRPLIRFAIEAFEAIRLTQASTQAFRLLSPLQQHQFRRPSALCRECGYTAWHFWRSGQSGW</sequence>
<accession>A0AAJ0D9G2</accession>
<comment type="caution">
    <text evidence="1">The sequence shown here is derived from an EMBL/GenBank/DDBJ whole genome shotgun (WGS) entry which is preliminary data.</text>
</comment>
<proteinExistence type="predicted"/>
<protein>
    <submittedName>
        <fullName evidence="1">Uncharacterized protein</fullName>
    </submittedName>
</protein>
<dbReference type="AlphaFoldDB" id="A0AAJ0D9G2"/>